<evidence type="ECO:0000313" key="3">
    <source>
        <dbReference type="EMBL" id="OAD21629.1"/>
    </source>
</evidence>
<dbReference type="InterPro" id="IPR033913">
    <property type="entry name" value="MTH1175_dom"/>
</dbReference>
<gene>
    <name evidence="3" type="ORF">THIOM_002600</name>
</gene>
<dbReference type="EMBL" id="LUTY01001499">
    <property type="protein sequence ID" value="OAD21629.1"/>
    <property type="molecule type" value="Genomic_DNA"/>
</dbReference>
<dbReference type="Gene3D" id="3.30.420.130">
    <property type="entry name" value="Dinitrogenase iron-molybdenum cofactor biosynthesis domain"/>
    <property type="match status" value="1"/>
</dbReference>
<dbReference type="AlphaFoldDB" id="A0A176S113"/>
<proteinExistence type="predicted"/>
<dbReference type="Pfam" id="PF02579">
    <property type="entry name" value="Nitro_FeMo-Co"/>
    <property type="match status" value="1"/>
</dbReference>
<feature type="domain" description="Dinitrogenase iron-molybdenum cofactor biosynthesis" evidence="2">
    <location>
        <begin position="43"/>
        <end position="134"/>
    </location>
</feature>
<reference evidence="3 4" key="1">
    <citation type="submission" date="2016-05" db="EMBL/GenBank/DDBJ databases">
        <title>Single-cell genome of chain-forming Candidatus Thiomargarita nelsonii and comparison to other large sulfur-oxidizing bacteria.</title>
        <authorList>
            <person name="Winkel M."/>
            <person name="Salman V."/>
            <person name="Woyke T."/>
            <person name="Schulz-Vogt H."/>
            <person name="Richter M."/>
            <person name="Flood B."/>
            <person name="Bailey J."/>
            <person name="Amann R."/>
            <person name="Mussmann M."/>
        </authorList>
    </citation>
    <scope>NUCLEOTIDE SEQUENCE [LARGE SCALE GENOMIC DNA]</scope>
    <source>
        <strain evidence="3 4">THI036</strain>
    </source>
</reference>
<dbReference type="PANTHER" id="PTHR42983:SF1">
    <property type="entry name" value="IRON-MOLYBDENUM PROTEIN"/>
    <property type="match status" value="1"/>
</dbReference>
<evidence type="ECO:0000259" key="2">
    <source>
        <dbReference type="Pfam" id="PF02579"/>
    </source>
</evidence>
<evidence type="ECO:0000313" key="4">
    <source>
        <dbReference type="Proteomes" id="UP000076962"/>
    </source>
</evidence>
<name>A0A176S113_9GAMM</name>
<organism evidence="3 4">
    <name type="scientific">Candidatus Thiomargarita nelsonii</name>
    <dbReference type="NCBI Taxonomy" id="1003181"/>
    <lineage>
        <taxon>Bacteria</taxon>
        <taxon>Pseudomonadati</taxon>
        <taxon>Pseudomonadota</taxon>
        <taxon>Gammaproteobacteria</taxon>
        <taxon>Thiotrichales</taxon>
        <taxon>Thiotrichaceae</taxon>
        <taxon>Thiomargarita</taxon>
    </lineage>
</organism>
<dbReference type="CDD" id="cd00851">
    <property type="entry name" value="MTH1175"/>
    <property type="match status" value="1"/>
</dbReference>
<keyword evidence="1" id="KW-0535">Nitrogen fixation</keyword>
<dbReference type="SUPFAM" id="SSF53146">
    <property type="entry name" value="Nitrogenase accessory factor-like"/>
    <property type="match status" value="1"/>
</dbReference>
<dbReference type="PANTHER" id="PTHR42983">
    <property type="entry name" value="DINITROGENASE IRON-MOLYBDENUM COFACTOR PROTEIN-RELATED"/>
    <property type="match status" value="1"/>
</dbReference>
<evidence type="ECO:0000256" key="1">
    <source>
        <dbReference type="ARBA" id="ARBA00023231"/>
    </source>
</evidence>
<accession>A0A176S113</accession>
<protein>
    <submittedName>
        <fullName evidence="3">Dinitrogenase iron-molybdenum cofactor biosynthesis protein</fullName>
    </submittedName>
</protein>
<dbReference type="InterPro" id="IPR036105">
    <property type="entry name" value="DiNase_FeMo-co_biosyn_sf"/>
</dbReference>
<dbReference type="Proteomes" id="UP000076962">
    <property type="component" value="Unassembled WGS sequence"/>
</dbReference>
<keyword evidence="4" id="KW-1185">Reference proteome</keyword>
<dbReference type="InterPro" id="IPR003731">
    <property type="entry name" value="Di-Nase_FeMo-co_biosynth"/>
</dbReference>
<sequence length="148" mass="16074">MLKCFIRCQPLVVLTTATKKIEIIKEKLMKKIVLTANDNIGLDGTMAMHFGHCPYYVVAHVHEDNRVEKADVLENPYLDGHQPGQIPQFIKSLGADVIIAGGMGAKAIDWFKRLGIEVITGAREGVGATLDAYLSGTMTGAAGCNHEH</sequence>
<comment type="caution">
    <text evidence="3">The sequence shown here is derived from an EMBL/GenBank/DDBJ whole genome shotgun (WGS) entry which is preliminary data.</text>
</comment>